<organism evidence="9 10">
    <name type="scientific">Haemonchus contortus</name>
    <name type="common">Barber pole worm</name>
    <dbReference type="NCBI Taxonomy" id="6289"/>
    <lineage>
        <taxon>Eukaryota</taxon>
        <taxon>Metazoa</taxon>
        <taxon>Ecdysozoa</taxon>
        <taxon>Nematoda</taxon>
        <taxon>Chromadorea</taxon>
        <taxon>Rhabditida</taxon>
        <taxon>Rhabditina</taxon>
        <taxon>Rhabditomorpha</taxon>
        <taxon>Strongyloidea</taxon>
        <taxon>Trichostrongylidae</taxon>
        <taxon>Haemonchus</taxon>
    </lineage>
</organism>
<evidence type="ECO:0000313" key="9">
    <source>
        <dbReference type="Proteomes" id="UP000025227"/>
    </source>
</evidence>
<dbReference type="SUPFAM" id="SSF81338">
    <property type="entry name" value="Aquaporin-like"/>
    <property type="match status" value="1"/>
</dbReference>
<dbReference type="FunFam" id="1.20.1080.10:FF:000019">
    <property type="entry name" value="AQuaPorin or aquaglyceroporin related"/>
    <property type="match status" value="1"/>
</dbReference>
<evidence type="ECO:0000256" key="3">
    <source>
        <dbReference type="ARBA" id="ARBA00022448"/>
    </source>
</evidence>
<dbReference type="PANTHER" id="PTHR19139">
    <property type="entry name" value="AQUAPORIN TRANSPORTER"/>
    <property type="match status" value="1"/>
</dbReference>
<reference evidence="10" key="1">
    <citation type="submission" date="2020-12" db="UniProtKB">
        <authorList>
            <consortium name="WormBaseParasite"/>
        </authorList>
    </citation>
    <scope>IDENTIFICATION</scope>
    <source>
        <strain evidence="10">MHco3</strain>
    </source>
</reference>
<feature type="transmembrane region" description="Helical" evidence="8">
    <location>
        <begin position="243"/>
        <end position="264"/>
    </location>
</feature>
<feature type="transmembrane region" description="Helical" evidence="8">
    <location>
        <begin position="118"/>
        <end position="140"/>
    </location>
</feature>
<comment type="similarity">
    <text evidence="2 7">Belongs to the MIP/aquaporin (TC 1.A.8) family.</text>
</comment>
<proteinExistence type="inferred from homology"/>
<keyword evidence="6 8" id="KW-0472">Membrane</keyword>
<dbReference type="OrthoDB" id="3222at2759"/>
<keyword evidence="5 8" id="KW-1133">Transmembrane helix</keyword>
<dbReference type="Gene3D" id="1.20.1080.10">
    <property type="entry name" value="Glycerol uptake facilitator protein"/>
    <property type="match status" value="1"/>
</dbReference>
<evidence type="ECO:0000256" key="5">
    <source>
        <dbReference type="ARBA" id="ARBA00022989"/>
    </source>
</evidence>
<evidence type="ECO:0000313" key="10">
    <source>
        <dbReference type="WBParaSite" id="HCON_00132830-00001"/>
    </source>
</evidence>
<evidence type="ECO:0000256" key="6">
    <source>
        <dbReference type="ARBA" id="ARBA00023136"/>
    </source>
</evidence>
<comment type="subcellular location">
    <subcellularLocation>
        <location evidence="1">Membrane</location>
        <topology evidence="1">Multi-pass membrane protein</topology>
    </subcellularLocation>
</comment>
<accession>A0A7I4YQT8</accession>
<evidence type="ECO:0000256" key="7">
    <source>
        <dbReference type="RuleBase" id="RU000477"/>
    </source>
</evidence>
<dbReference type="GO" id="GO:0015250">
    <property type="term" value="F:water channel activity"/>
    <property type="evidence" value="ECO:0007669"/>
    <property type="project" value="TreeGrafter"/>
</dbReference>
<dbReference type="GO" id="GO:0005886">
    <property type="term" value="C:plasma membrane"/>
    <property type="evidence" value="ECO:0007669"/>
    <property type="project" value="TreeGrafter"/>
</dbReference>
<protein>
    <submittedName>
        <fullName evidence="10">Aquaporin</fullName>
    </submittedName>
</protein>
<dbReference type="AlphaFoldDB" id="A0A7I4YQT8"/>
<evidence type="ECO:0000256" key="8">
    <source>
        <dbReference type="SAM" id="Phobius"/>
    </source>
</evidence>
<dbReference type="OMA" id="THGFCIF"/>
<evidence type="ECO:0000256" key="1">
    <source>
        <dbReference type="ARBA" id="ARBA00004141"/>
    </source>
</evidence>
<dbReference type="PRINTS" id="PR00783">
    <property type="entry name" value="MINTRINSICP"/>
</dbReference>
<dbReference type="InterPro" id="IPR034294">
    <property type="entry name" value="Aquaporin_transptr"/>
</dbReference>
<sequence>MSTIVSVGNNTKAREAFTERGSPMYNEEPETNTISEADGKIYPLWARCAAEFLGVMMFVFVGSCQGLTTYDGVLHAALTHGFCIFVNVATFAHISGAHVNPAVTVGIAAARKISPVEALFYIISQMCGAVVGGLWVRSVLSYPQYVAIQGGATLCAPQTAWYQGLIAEALCTYFLMQTIFMTAVDGTTVLAPLAIGSTVLMDIMAAGAISGASMNPARSFGPNIVASIFMHDKLAANFWTLHWIYYVGPILGALIAAGVYKMLFSKDDRLEWKK</sequence>
<evidence type="ECO:0000256" key="4">
    <source>
        <dbReference type="ARBA" id="ARBA00022692"/>
    </source>
</evidence>
<dbReference type="CDD" id="cd00333">
    <property type="entry name" value="MIP"/>
    <property type="match status" value="1"/>
</dbReference>
<evidence type="ECO:0000256" key="2">
    <source>
        <dbReference type="ARBA" id="ARBA00006175"/>
    </source>
</evidence>
<keyword evidence="9" id="KW-1185">Reference proteome</keyword>
<dbReference type="Pfam" id="PF00230">
    <property type="entry name" value="MIP"/>
    <property type="match status" value="1"/>
</dbReference>
<keyword evidence="4 7" id="KW-0812">Transmembrane</keyword>
<feature type="transmembrane region" description="Helical" evidence="8">
    <location>
        <begin position="160"/>
        <end position="176"/>
    </location>
</feature>
<dbReference type="InterPro" id="IPR000425">
    <property type="entry name" value="MIP"/>
</dbReference>
<dbReference type="Proteomes" id="UP000025227">
    <property type="component" value="Unplaced"/>
</dbReference>
<keyword evidence="3 7" id="KW-0813">Transport</keyword>
<dbReference type="InterPro" id="IPR023271">
    <property type="entry name" value="Aquaporin-like"/>
</dbReference>
<dbReference type="WBParaSite" id="HCON_00132830-00001">
    <property type="protein sequence ID" value="HCON_00132830-00001"/>
    <property type="gene ID" value="HCON_00132830"/>
</dbReference>
<dbReference type="InterPro" id="IPR022357">
    <property type="entry name" value="MIP_CS"/>
</dbReference>
<name>A0A7I4YQT8_HAECO</name>
<feature type="transmembrane region" description="Helical" evidence="8">
    <location>
        <begin position="188"/>
        <end position="209"/>
    </location>
</feature>
<dbReference type="PROSITE" id="PS00221">
    <property type="entry name" value="MIP"/>
    <property type="match status" value="1"/>
</dbReference>
<dbReference type="PANTHER" id="PTHR19139:SF284">
    <property type="entry name" value="AQUAPORIN"/>
    <property type="match status" value="1"/>
</dbReference>